<evidence type="ECO:0000313" key="2">
    <source>
        <dbReference type="EMBL" id="KAK3679644.1"/>
    </source>
</evidence>
<dbReference type="SUPFAM" id="SSF51735">
    <property type="entry name" value="NAD(P)-binding Rossmann-fold domains"/>
    <property type="match status" value="1"/>
</dbReference>
<reference evidence="2" key="1">
    <citation type="submission" date="2023-07" db="EMBL/GenBank/DDBJ databases">
        <title>Black Yeasts Isolated from many extreme environments.</title>
        <authorList>
            <person name="Coleine C."/>
            <person name="Stajich J.E."/>
            <person name="Selbmann L."/>
        </authorList>
    </citation>
    <scope>NUCLEOTIDE SEQUENCE</scope>
    <source>
        <strain evidence="2">CCFEE 5485</strain>
    </source>
</reference>
<protein>
    <recommendedName>
        <fullName evidence="4">Short-chain dehydrogenase/reductase family protein</fullName>
    </recommendedName>
</protein>
<evidence type="ECO:0000313" key="3">
    <source>
        <dbReference type="Proteomes" id="UP001274830"/>
    </source>
</evidence>
<comment type="caution">
    <text evidence="2">The sequence shown here is derived from an EMBL/GenBank/DDBJ whole genome shotgun (WGS) entry which is preliminary data.</text>
</comment>
<keyword evidence="1" id="KW-0560">Oxidoreductase</keyword>
<dbReference type="InterPro" id="IPR002347">
    <property type="entry name" value="SDR_fam"/>
</dbReference>
<dbReference type="GO" id="GO:0016491">
    <property type="term" value="F:oxidoreductase activity"/>
    <property type="evidence" value="ECO:0007669"/>
    <property type="project" value="UniProtKB-KW"/>
</dbReference>
<sequence length="348" mass="38687">MSSISIGPDDRPQFTRFIENQFKTTLKPPPKDLTFNEQTAVITGSNVGIGLECARVMLEHHISFLILAVRSKEKGETAARQMRQKHAGVKIEVWPLDMLDYDSCRAFAKRCNELPRLDIAILNAGLAKTAWNINDSTGHEEVFQVNYLSTALLSLLLLPVLKQTALIREQPSRLTIVSSFLGCVAAFKNRDSVPLLTSFDQLDGKFGIAENQERYAVSKTLSLMLTSKLGEVIDPAEVIVNAVEPGYTKGTGLQREVKGVVFHVILRLLGLAARSPQQAAWTYIDAVGVQGKESHGSFLMNFRNMSYPSMMYEQEGRQVVERLWEETLDELDFANVKAVVGGPDKNKS</sequence>
<proteinExistence type="predicted"/>
<evidence type="ECO:0008006" key="4">
    <source>
        <dbReference type="Google" id="ProtNLM"/>
    </source>
</evidence>
<evidence type="ECO:0000256" key="1">
    <source>
        <dbReference type="ARBA" id="ARBA00023002"/>
    </source>
</evidence>
<gene>
    <name evidence="2" type="ORF">LTR78_000019</name>
</gene>
<dbReference type="PANTHER" id="PTHR43157">
    <property type="entry name" value="PHOSPHATIDYLINOSITOL-GLYCAN BIOSYNTHESIS CLASS F PROTEIN-RELATED"/>
    <property type="match status" value="1"/>
</dbReference>
<dbReference type="AlphaFoldDB" id="A0AAE0WX97"/>
<dbReference type="PRINTS" id="PR00081">
    <property type="entry name" value="GDHRDH"/>
</dbReference>
<keyword evidence="3" id="KW-1185">Reference proteome</keyword>
<name>A0AAE0WX97_9PEZI</name>
<dbReference type="EMBL" id="JAUTXT010000001">
    <property type="protein sequence ID" value="KAK3679644.1"/>
    <property type="molecule type" value="Genomic_DNA"/>
</dbReference>
<dbReference type="InterPro" id="IPR036291">
    <property type="entry name" value="NAD(P)-bd_dom_sf"/>
</dbReference>
<dbReference type="PANTHER" id="PTHR43157:SF35">
    <property type="entry name" value="DEHYDROGENASE_REDUCTASE FAMILY PROTEIN, PUTATIVE-RELATED"/>
    <property type="match status" value="1"/>
</dbReference>
<organism evidence="2 3">
    <name type="scientific">Recurvomyces mirabilis</name>
    <dbReference type="NCBI Taxonomy" id="574656"/>
    <lineage>
        <taxon>Eukaryota</taxon>
        <taxon>Fungi</taxon>
        <taxon>Dikarya</taxon>
        <taxon>Ascomycota</taxon>
        <taxon>Pezizomycotina</taxon>
        <taxon>Dothideomycetes</taxon>
        <taxon>Dothideomycetidae</taxon>
        <taxon>Mycosphaerellales</taxon>
        <taxon>Teratosphaeriaceae</taxon>
        <taxon>Recurvomyces</taxon>
    </lineage>
</organism>
<dbReference type="Gene3D" id="3.40.50.720">
    <property type="entry name" value="NAD(P)-binding Rossmann-like Domain"/>
    <property type="match status" value="1"/>
</dbReference>
<dbReference type="Proteomes" id="UP001274830">
    <property type="component" value="Unassembled WGS sequence"/>
</dbReference>
<accession>A0AAE0WX97</accession>
<dbReference type="Pfam" id="PF00106">
    <property type="entry name" value="adh_short"/>
    <property type="match status" value="1"/>
</dbReference>